<gene>
    <name evidence="5" type="ORF">DVH24_025366</name>
</gene>
<evidence type="ECO:0000256" key="1">
    <source>
        <dbReference type="ARBA" id="ARBA00022679"/>
    </source>
</evidence>
<dbReference type="FunFam" id="3.10.110.10:FF:000133">
    <property type="entry name" value="Putative ubiquitin-conjugating enzyme E2 38"/>
    <property type="match status" value="1"/>
</dbReference>
<organism evidence="5 6">
    <name type="scientific">Malus domestica</name>
    <name type="common">Apple</name>
    <name type="synonym">Pyrus malus</name>
    <dbReference type="NCBI Taxonomy" id="3750"/>
    <lineage>
        <taxon>Eukaryota</taxon>
        <taxon>Viridiplantae</taxon>
        <taxon>Streptophyta</taxon>
        <taxon>Embryophyta</taxon>
        <taxon>Tracheophyta</taxon>
        <taxon>Spermatophyta</taxon>
        <taxon>Magnoliopsida</taxon>
        <taxon>eudicotyledons</taxon>
        <taxon>Gunneridae</taxon>
        <taxon>Pentapetalae</taxon>
        <taxon>rosids</taxon>
        <taxon>fabids</taxon>
        <taxon>Rosales</taxon>
        <taxon>Rosaceae</taxon>
        <taxon>Amygdaloideae</taxon>
        <taxon>Maleae</taxon>
        <taxon>Malus</taxon>
    </lineage>
</organism>
<dbReference type="EMBL" id="RDQH01000342">
    <property type="protein sequence ID" value="RXH71865.1"/>
    <property type="molecule type" value="Genomic_DNA"/>
</dbReference>
<protein>
    <recommendedName>
        <fullName evidence="4">UBC core domain-containing protein</fullName>
    </recommendedName>
</protein>
<dbReference type="PROSITE" id="PS50127">
    <property type="entry name" value="UBC_2"/>
    <property type="match status" value="1"/>
</dbReference>
<keyword evidence="2" id="KW-0833">Ubl conjugation pathway</keyword>
<dbReference type="AlphaFoldDB" id="A0A498HQJ6"/>
<feature type="domain" description="UBC core" evidence="4">
    <location>
        <begin position="57"/>
        <end position="216"/>
    </location>
</feature>
<dbReference type="PANTHER" id="PTHR46116">
    <property type="entry name" value="(E3-INDEPENDENT) E2 UBIQUITIN-CONJUGATING ENZYME"/>
    <property type="match status" value="1"/>
</dbReference>
<dbReference type="Pfam" id="PF00179">
    <property type="entry name" value="UQ_con"/>
    <property type="match status" value="1"/>
</dbReference>
<dbReference type="STRING" id="3750.A0A498HQJ6"/>
<dbReference type="GO" id="GO:0061631">
    <property type="term" value="F:ubiquitin conjugating enzyme activity"/>
    <property type="evidence" value="ECO:0007669"/>
    <property type="project" value="TreeGrafter"/>
</dbReference>
<proteinExistence type="predicted"/>
<keyword evidence="6" id="KW-1185">Reference proteome</keyword>
<evidence type="ECO:0000256" key="2">
    <source>
        <dbReference type="ARBA" id="ARBA00022786"/>
    </source>
</evidence>
<sequence length="380" mass="41928">MAPSLTPKTPENDAAESQPDLFKRFDVVSDPSDHHFYSSNLPKNTAGQGCFTSGGSKVHKKIMQEWKILEKHLPDSIYVRVYDTRIDLLQAVIVGAAGTPYHDALFFFDIAFPTDYPTRPPQVYYHSFGNRVNPNLYASGYVCLSLLNTWSGSKAQKWDPSQSTILQVLVSIQGLVLNEKPFFNEPGTGIFGRGWLENTAQAYGENAFLLTHKTTHILLRRPPKHFRAFVAEHFRQRAGAILRACIAYANGLVAVGEYKEKEEGQQNGAVSVIKVRQSFREALEKLYVELYKDFKWNGDSLVGLPELLKVEVAKTTPSALKVEAAKTTPSPRKKGSSGSIVGRVFRKLTKVLGLGPKTKIGKKGGSESKRKAGVAAAAAD</sequence>
<evidence type="ECO:0000313" key="5">
    <source>
        <dbReference type="EMBL" id="RXH71865.1"/>
    </source>
</evidence>
<dbReference type="CDD" id="cd23837">
    <property type="entry name" value="UBCc_UBE2O"/>
    <property type="match status" value="1"/>
</dbReference>
<evidence type="ECO:0000259" key="4">
    <source>
        <dbReference type="PROSITE" id="PS50127"/>
    </source>
</evidence>
<dbReference type="InterPro" id="IPR000608">
    <property type="entry name" value="UBC"/>
</dbReference>
<dbReference type="PANTHER" id="PTHR46116:SF19">
    <property type="entry name" value="UBIQUITIN-CONJUGATING ENZYME FAMILY PROTEIN"/>
    <property type="match status" value="1"/>
</dbReference>
<dbReference type="InterPro" id="IPR016135">
    <property type="entry name" value="UBQ-conjugating_enzyme/RWD"/>
</dbReference>
<feature type="region of interest" description="Disordered" evidence="3">
    <location>
        <begin position="356"/>
        <end position="380"/>
    </location>
</feature>
<dbReference type="Gene3D" id="3.10.110.10">
    <property type="entry name" value="Ubiquitin Conjugating Enzyme"/>
    <property type="match status" value="1"/>
</dbReference>
<keyword evidence="1" id="KW-0808">Transferase</keyword>
<name>A0A498HQJ6_MALDO</name>
<dbReference type="SUPFAM" id="SSF54495">
    <property type="entry name" value="UBC-like"/>
    <property type="match status" value="1"/>
</dbReference>
<accession>A0A498HQJ6</accession>
<evidence type="ECO:0000313" key="6">
    <source>
        <dbReference type="Proteomes" id="UP000290289"/>
    </source>
</evidence>
<dbReference type="Proteomes" id="UP000290289">
    <property type="component" value="Chromosome 16"/>
</dbReference>
<evidence type="ECO:0000256" key="3">
    <source>
        <dbReference type="SAM" id="MobiDB-lite"/>
    </source>
</evidence>
<dbReference type="SMART" id="SM00212">
    <property type="entry name" value="UBCc"/>
    <property type="match status" value="1"/>
</dbReference>
<reference evidence="5 6" key="1">
    <citation type="submission" date="2018-10" db="EMBL/GenBank/DDBJ databases">
        <title>A high-quality apple genome assembly.</title>
        <authorList>
            <person name="Hu J."/>
        </authorList>
    </citation>
    <scope>NUCLEOTIDE SEQUENCE [LARGE SCALE GENOMIC DNA]</scope>
    <source>
        <strain evidence="6">cv. HFTH1</strain>
        <tissue evidence="5">Young leaf</tissue>
    </source>
</reference>
<comment type="caution">
    <text evidence="5">The sequence shown here is derived from an EMBL/GenBank/DDBJ whole genome shotgun (WGS) entry which is preliminary data.</text>
</comment>